<protein>
    <submittedName>
        <fullName evidence="11">Poly(A) polymerase</fullName>
    </submittedName>
</protein>
<reference evidence="12" key="1">
    <citation type="submission" date="2016-11" db="EMBL/GenBank/DDBJ databases">
        <authorList>
            <person name="Varghese N."/>
            <person name="Submissions S."/>
        </authorList>
    </citation>
    <scope>NUCLEOTIDE SEQUENCE [LARGE SCALE GENOMIC DNA]</scope>
    <source>
        <strain evidence="12">DSM 6637</strain>
    </source>
</reference>
<keyword evidence="4" id="KW-0548">Nucleotidyltransferase</keyword>
<dbReference type="CDD" id="cd05398">
    <property type="entry name" value="NT_ClassII-CCAase"/>
    <property type="match status" value="1"/>
</dbReference>
<keyword evidence="8" id="KW-0694">RNA-binding</keyword>
<dbReference type="GO" id="GO:0008033">
    <property type="term" value="P:tRNA processing"/>
    <property type="evidence" value="ECO:0007669"/>
    <property type="project" value="UniProtKB-KW"/>
</dbReference>
<sequence>MTTAGATPAGTRLPEAITGDAALRRVLAALAPARALIVGGAVRNALLGEPVSDIDIATDARPEQVMERAAAAGLKPVPTGIDHGTVTVVADGRGFEVTSFRRDVATDGRRAEVAFSDRLEDDASRRDFTINALYADAEGEVIDPVGGLADLAARRLRFVGDPDQRIAEDYLRILRFFRFHAWYGRKGGADPAALAACARHAAGLARISRERIGAEMRKLLSAPDPVEAVALMQAAGVLAQLLPGADAAGLSALEAVALDGAAGPGRCPGPRDISGQKMDWQLRLAALGAEDAAGALRLSRAEARVQEELHSTLPLDEAAYRLGEARAVQLALLRAARGEGLPVDWREHIGFAAAQKLPISAADLAGRLSGPALGRGLKAAEAAWIGSGFRLPAAALVDVALQAGDGT</sequence>
<dbReference type="PANTHER" id="PTHR46173">
    <property type="entry name" value="CCA TRNA NUCLEOTIDYLTRANSFERASE 1, MITOCHONDRIAL"/>
    <property type="match status" value="1"/>
</dbReference>
<evidence type="ECO:0000256" key="6">
    <source>
        <dbReference type="ARBA" id="ARBA00022741"/>
    </source>
</evidence>
<evidence type="ECO:0000313" key="11">
    <source>
        <dbReference type="EMBL" id="SHM32011.1"/>
    </source>
</evidence>
<dbReference type="AlphaFoldDB" id="A0A1M7HTX6"/>
<dbReference type="InterPro" id="IPR002646">
    <property type="entry name" value="PolA_pol_head_dom"/>
</dbReference>
<proteinExistence type="inferred from homology"/>
<evidence type="ECO:0000313" key="12">
    <source>
        <dbReference type="Proteomes" id="UP000184444"/>
    </source>
</evidence>
<dbReference type="Gene3D" id="3.30.460.10">
    <property type="entry name" value="Beta Polymerase, domain 2"/>
    <property type="match status" value="1"/>
</dbReference>
<dbReference type="Gene3D" id="1.10.3090.10">
    <property type="entry name" value="cca-adding enzyme, domain 2"/>
    <property type="match status" value="1"/>
</dbReference>
<dbReference type="InterPro" id="IPR050264">
    <property type="entry name" value="Bact_CCA-adding_enz_type3_sf"/>
</dbReference>
<keyword evidence="7" id="KW-0460">Magnesium</keyword>
<keyword evidence="12" id="KW-1185">Reference proteome</keyword>
<dbReference type="InterPro" id="IPR032828">
    <property type="entry name" value="PolyA_RNA-bd"/>
</dbReference>
<comment type="similarity">
    <text evidence="8">Belongs to the tRNA nucleotidyltransferase/poly(A) polymerase family.</text>
</comment>
<evidence type="ECO:0000256" key="3">
    <source>
        <dbReference type="ARBA" id="ARBA00022694"/>
    </source>
</evidence>
<dbReference type="GO" id="GO:0046872">
    <property type="term" value="F:metal ion binding"/>
    <property type="evidence" value="ECO:0007669"/>
    <property type="project" value="UniProtKB-KW"/>
</dbReference>
<name>A0A1M7HTX6_9RHOB</name>
<dbReference type="OrthoDB" id="9805698at2"/>
<evidence type="ECO:0000259" key="10">
    <source>
        <dbReference type="Pfam" id="PF12627"/>
    </source>
</evidence>
<feature type="domain" description="Poly A polymerase head" evidence="9">
    <location>
        <begin position="36"/>
        <end position="157"/>
    </location>
</feature>
<dbReference type="PANTHER" id="PTHR46173:SF1">
    <property type="entry name" value="CCA TRNA NUCLEOTIDYLTRANSFERASE 1, MITOCHONDRIAL"/>
    <property type="match status" value="1"/>
</dbReference>
<feature type="domain" description="tRNA nucleotidyltransferase/poly(A) polymerase RNA and SrmB- binding" evidence="10">
    <location>
        <begin position="190"/>
        <end position="247"/>
    </location>
</feature>
<evidence type="ECO:0000256" key="7">
    <source>
        <dbReference type="ARBA" id="ARBA00022842"/>
    </source>
</evidence>
<evidence type="ECO:0000256" key="5">
    <source>
        <dbReference type="ARBA" id="ARBA00022723"/>
    </source>
</evidence>
<gene>
    <name evidence="11" type="ORF">SAMN05444389_10711</name>
</gene>
<dbReference type="GO" id="GO:0000166">
    <property type="term" value="F:nucleotide binding"/>
    <property type="evidence" value="ECO:0007669"/>
    <property type="project" value="UniProtKB-KW"/>
</dbReference>
<evidence type="ECO:0000259" key="9">
    <source>
        <dbReference type="Pfam" id="PF01743"/>
    </source>
</evidence>
<evidence type="ECO:0000256" key="2">
    <source>
        <dbReference type="ARBA" id="ARBA00022679"/>
    </source>
</evidence>
<dbReference type="Proteomes" id="UP000184444">
    <property type="component" value="Unassembled WGS sequence"/>
</dbReference>
<evidence type="ECO:0000256" key="8">
    <source>
        <dbReference type="RuleBase" id="RU003953"/>
    </source>
</evidence>
<evidence type="ECO:0000256" key="4">
    <source>
        <dbReference type="ARBA" id="ARBA00022695"/>
    </source>
</evidence>
<dbReference type="SUPFAM" id="SSF81891">
    <property type="entry name" value="Poly A polymerase C-terminal region-like"/>
    <property type="match status" value="1"/>
</dbReference>
<dbReference type="EMBL" id="FRCK01000007">
    <property type="protein sequence ID" value="SHM32011.1"/>
    <property type="molecule type" value="Genomic_DNA"/>
</dbReference>
<keyword evidence="3" id="KW-0819">tRNA processing</keyword>
<dbReference type="SUPFAM" id="SSF81301">
    <property type="entry name" value="Nucleotidyltransferase"/>
    <property type="match status" value="1"/>
</dbReference>
<dbReference type="Pfam" id="PF01743">
    <property type="entry name" value="PolyA_pol"/>
    <property type="match status" value="1"/>
</dbReference>
<dbReference type="RefSeq" id="WP_073066893.1">
    <property type="nucleotide sequence ID" value="NZ_FRCK01000007.1"/>
</dbReference>
<comment type="cofactor">
    <cofactor evidence="1">
        <name>Mg(2+)</name>
        <dbReference type="ChEBI" id="CHEBI:18420"/>
    </cofactor>
</comment>
<organism evidence="11 12">
    <name type="scientific">Paracoccus solventivorans</name>
    <dbReference type="NCBI Taxonomy" id="53463"/>
    <lineage>
        <taxon>Bacteria</taxon>
        <taxon>Pseudomonadati</taxon>
        <taxon>Pseudomonadota</taxon>
        <taxon>Alphaproteobacteria</taxon>
        <taxon>Rhodobacterales</taxon>
        <taxon>Paracoccaceae</taxon>
        <taxon>Paracoccus</taxon>
    </lineage>
</organism>
<keyword evidence="5" id="KW-0479">Metal-binding</keyword>
<keyword evidence="6" id="KW-0547">Nucleotide-binding</keyword>
<dbReference type="GO" id="GO:0016779">
    <property type="term" value="F:nucleotidyltransferase activity"/>
    <property type="evidence" value="ECO:0007669"/>
    <property type="project" value="UniProtKB-KW"/>
</dbReference>
<dbReference type="STRING" id="53463.SAMN05444389_10711"/>
<dbReference type="GO" id="GO:0000049">
    <property type="term" value="F:tRNA binding"/>
    <property type="evidence" value="ECO:0007669"/>
    <property type="project" value="TreeGrafter"/>
</dbReference>
<accession>A0A1M7HTX6</accession>
<keyword evidence="2 8" id="KW-0808">Transferase</keyword>
<dbReference type="Pfam" id="PF12627">
    <property type="entry name" value="PolyA_pol_RNAbd"/>
    <property type="match status" value="1"/>
</dbReference>
<evidence type="ECO:0000256" key="1">
    <source>
        <dbReference type="ARBA" id="ARBA00001946"/>
    </source>
</evidence>
<dbReference type="InterPro" id="IPR043519">
    <property type="entry name" value="NT_sf"/>
</dbReference>